<feature type="compositionally biased region" description="Low complexity" evidence="6">
    <location>
        <begin position="112"/>
        <end position="165"/>
    </location>
</feature>
<keyword evidence="8" id="KW-0675">Receptor</keyword>
<evidence type="ECO:0000256" key="1">
    <source>
        <dbReference type="ARBA" id="ARBA00004123"/>
    </source>
</evidence>
<dbReference type="PANTHER" id="PTHR12225">
    <property type="entry name" value="ADHESION REGULATING MOLECULE 1 110 KDA CELL MEMBRANE GLYCOPROTEIN"/>
    <property type="match status" value="1"/>
</dbReference>
<dbReference type="InterPro" id="IPR038633">
    <property type="entry name" value="Rpn13/ADRM1_Pru_sf"/>
</dbReference>
<dbReference type="InterPro" id="IPR044868">
    <property type="entry name" value="Rpn13/ADRM1_Pru"/>
</dbReference>
<dbReference type="GO" id="GO:0005737">
    <property type="term" value="C:cytoplasm"/>
    <property type="evidence" value="ECO:0007669"/>
    <property type="project" value="UniProtKB-SubCell"/>
</dbReference>
<evidence type="ECO:0000313" key="8">
    <source>
        <dbReference type="EMBL" id="MBZ3883611.1"/>
    </source>
</evidence>
<proteinExistence type="predicted"/>
<evidence type="ECO:0000256" key="2">
    <source>
        <dbReference type="ARBA" id="ARBA00004496"/>
    </source>
</evidence>
<keyword evidence="9" id="KW-1185">Reference proteome</keyword>
<dbReference type="Proteomes" id="UP001166674">
    <property type="component" value="Unassembled WGS sequence"/>
</dbReference>
<keyword evidence="4" id="KW-0647">Proteasome</keyword>
<dbReference type="AlphaFoldDB" id="A0AA41N4I5"/>
<keyword evidence="3" id="KW-0963">Cytoplasm</keyword>
<feature type="domain" description="Pru" evidence="7">
    <location>
        <begin position="1"/>
        <end position="47"/>
    </location>
</feature>
<feature type="region of interest" description="Disordered" evidence="6">
    <location>
        <begin position="48"/>
        <end position="72"/>
    </location>
</feature>
<accession>A0AA41N4I5</accession>
<dbReference type="PANTHER" id="PTHR12225:SF0">
    <property type="entry name" value="PROTEASOMAL UBIQUITIN RECEPTOR ADRM1"/>
    <property type="match status" value="1"/>
</dbReference>
<protein>
    <submittedName>
        <fullName evidence="8">Proteasomal ubiquitin receptor ADRM1</fullName>
    </submittedName>
</protein>
<evidence type="ECO:0000256" key="5">
    <source>
        <dbReference type="ARBA" id="ARBA00023242"/>
    </source>
</evidence>
<feature type="compositionally biased region" description="Basic and acidic residues" evidence="6">
    <location>
        <begin position="202"/>
        <end position="214"/>
    </location>
</feature>
<evidence type="ECO:0000256" key="3">
    <source>
        <dbReference type="ARBA" id="ARBA00022490"/>
    </source>
</evidence>
<evidence type="ECO:0000259" key="7">
    <source>
        <dbReference type="PROSITE" id="PS51917"/>
    </source>
</evidence>
<feature type="compositionally biased region" description="Polar residues" evidence="6">
    <location>
        <begin position="166"/>
        <end position="188"/>
    </location>
</feature>
<feature type="region of interest" description="Disordered" evidence="6">
    <location>
        <begin position="112"/>
        <end position="214"/>
    </location>
</feature>
<dbReference type="PROSITE" id="PS51917">
    <property type="entry name" value="PRU"/>
    <property type="match status" value="1"/>
</dbReference>
<evidence type="ECO:0000313" key="9">
    <source>
        <dbReference type="Proteomes" id="UP001166674"/>
    </source>
</evidence>
<dbReference type="Gene3D" id="2.30.29.70">
    <property type="entry name" value="Proteasomal ubiquitin receptor Rpn13/ADRM1"/>
    <property type="match status" value="1"/>
</dbReference>
<evidence type="ECO:0000256" key="6">
    <source>
        <dbReference type="SAM" id="MobiDB-lite"/>
    </source>
</evidence>
<dbReference type="InterPro" id="IPR006773">
    <property type="entry name" value="Rpn13/ADRM1"/>
</dbReference>
<reference evidence="8" key="1">
    <citation type="submission" date="2020-03" db="EMBL/GenBank/DDBJ databases">
        <title>Studies in the Genomics of Life Span.</title>
        <authorList>
            <person name="Glass D."/>
        </authorList>
    </citation>
    <scope>NUCLEOTIDE SEQUENCE</scope>
    <source>
        <strain evidence="8">SUZIE</strain>
        <tissue evidence="8">Muscle</tissue>
    </source>
</reference>
<gene>
    <name evidence="8" type="ORF">SUZIE_173805</name>
</gene>
<evidence type="ECO:0000256" key="4">
    <source>
        <dbReference type="ARBA" id="ARBA00022942"/>
    </source>
</evidence>
<comment type="caution">
    <text evidence="8">The sequence shown here is derived from an EMBL/GenBank/DDBJ whole genome shotgun (WGS) entry which is preliminary data.</text>
</comment>
<dbReference type="GO" id="GO:0005634">
    <property type="term" value="C:nucleus"/>
    <property type="evidence" value="ECO:0007669"/>
    <property type="project" value="UniProtKB-SubCell"/>
</dbReference>
<dbReference type="Pfam" id="PF04683">
    <property type="entry name" value="Rpn13_ADRM1_Pru"/>
    <property type="match status" value="1"/>
</dbReference>
<name>A0AA41N4I5_SCICA</name>
<comment type="subcellular location">
    <subcellularLocation>
        <location evidence="2">Cytoplasm</location>
    </subcellularLocation>
    <subcellularLocation>
        <location evidence="1">Nucleus</location>
    </subcellularLocation>
</comment>
<dbReference type="GO" id="GO:0008541">
    <property type="term" value="C:proteasome regulatory particle, lid subcomplex"/>
    <property type="evidence" value="ECO:0007669"/>
    <property type="project" value="TreeGrafter"/>
</dbReference>
<keyword evidence="5" id="KW-0539">Nucleus</keyword>
<dbReference type="EMBL" id="JAATJV010388439">
    <property type="protein sequence ID" value="MBZ3883611.1"/>
    <property type="molecule type" value="Genomic_DNA"/>
</dbReference>
<dbReference type="GO" id="GO:0061133">
    <property type="term" value="F:endopeptidase activator activity"/>
    <property type="evidence" value="ECO:0007669"/>
    <property type="project" value="TreeGrafter"/>
</dbReference>
<organism evidence="8 9">
    <name type="scientific">Sciurus carolinensis</name>
    <name type="common">Eastern gray squirrel</name>
    <dbReference type="NCBI Taxonomy" id="30640"/>
    <lineage>
        <taxon>Eukaryota</taxon>
        <taxon>Metazoa</taxon>
        <taxon>Chordata</taxon>
        <taxon>Craniata</taxon>
        <taxon>Vertebrata</taxon>
        <taxon>Euteleostomi</taxon>
        <taxon>Mammalia</taxon>
        <taxon>Eutheria</taxon>
        <taxon>Euarchontoglires</taxon>
        <taxon>Glires</taxon>
        <taxon>Rodentia</taxon>
        <taxon>Sciuromorpha</taxon>
        <taxon>Sciuridae</taxon>
        <taxon>Sciurinae</taxon>
        <taxon>Sciurini</taxon>
        <taxon>Sciurus</taxon>
    </lineage>
</organism>
<dbReference type="GO" id="GO:0070628">
    <property type="term" value="F:proteasome binding"/>
    <property type="evidence" value="ECO:0007669"/>
    <property type="project" value="TreeGrafter"/>
</dbReference>
<sequence>MPQCPSGKVSMLKFKAGSKRLFFWMQEPKTHQDEEHCREVNEYLNNHPHMPGALGASGSGGHEPSALGGEGGLQSLLGNMHYSPLMQLSGPASLGGLGGRGALTGPGLASLLGSGGSPASSSSSSSRSQSAVVNPSSTTSSAHATPAPSAPASTSATSPSSVPSSGNGTSTAASQSQPIQLSDLQSILATMRQPAGGPRQLADARDHGTHPRQH</sequence>